<reference evidence="7" key="2">
    <citation type="journal article" date="2015" name="J. Proteomics">
        <title>Sexual differences in the sialomes of the zebra tick, Rhipicephalus pulchellus.</title>
        <authorList>
            <person name="Tan A.W."/>
            <person name="Francischetti I.M."/>
            <person name="Slovak M."/>
            <person name="Kini R.M."/>
            <person name="Ribeiro J.M."/>
        </authorList>
    </citation>
    <scope>NUCLEOTIDE SEQUENCE</scope>
    <source>
        <tissue evidence="7">Salivary gland</tissue>
    </source>
</reference>
<dbReference type="NCBIfam" id="NF001924">
    <property type="entry name" value="PRK00702.1"/>
    <property type="match status" value="1"/>
</dbReference>
<evidence type="ECO:0000256" key="1">
    <source>
        <dbReference type="ARBA" id="ARBA00001713"/>
    </source>
</evidence>
<sequence>HITYPPSPRVAHLSKWILLRRPRKPQRREQFHGFAGLMVLISDKFLVRGLRSVACLVNARLACPYVTHSRIAYNVPTQPTHSSFVEMDLVEKAKEAAAQRAVDNHIKNNYIVGIGSGSTVVYAVEHLARRVKEHGWKISCVPTSFQAKELIRKHGLVMTDLEESPELNVAIDGADEIDAKLTLIKGGGGCLTQEKIIASCAKEFVVVADYRKDSSTLGENWKKGIPVEVIPMSYVPVQRKIEKLLGHKAELRQAAKKCGPVVTDNGKFILDCKFTPQKDWSAVNIALKMIPGVVETGLFVGMAHKAYYGLNDGSVNEKKAP</sequence>
<dbReference type="NCBIfam" id="TIGR00021">
    <property type="entry name" value="rpiA"/>
    <property type="match status" value="1"/>
</dbReference>
<dbReference type="SUPFAM" id="SSF75445">
    <property type="entry name" value="D-ribose-5-phosphate isomerase (RpiA), lid domain"/>
    <property type="match status" value="1"/>
</dbReference>
<evidence type="ECO:0000256" key="2">
    <source>
        <dbReference type="ARBA" id="ARBA00004988"/>
    </source>
</evidence>
<comment type="similarity">
    <text evidence="3">Belongs to the ribose 5-phosphate isomerase family.</text>
</comment>
<organism evidence="7">
    <name type="scientific">Rhipicephalus pulchellus</name>
    <name type="common">Yellow backed tick</name>
    <name type="synonym">Dermacentor pulchellus</name>
    <dbReference type="NCBI Taxonomy" id="72859"/>
    <lineage>
        <taxon>Eukaryota</taxon>
        <taxon>Metazoa</taxon>
        <taxon>Ecdysozoa</taxon>
        <taxon>Arthropoda</taxon>
        <taxon>Chelicerata</taxon>
        <taxon>Arachnida</taxon>
        <taxon>Acari</taxon>
        <taxon>Parasitiformes</taxon>
        <taxon>Ixodida</taxon>
        <taxon>Ixodoidea</taxon>
        <taxon>Ixodidae</taxon>
        <taxon>Rhipicephalinae</taxon>
        <taxon>Rhipicephalus</taxon>
        <taxon>Rhipicephalus</taxon>
    </lineage>
</organism>
<dbReference type="CDD" id="cd01398">
    <property type="entry name" value="RPI_A"/>
    <property type="match status" value="1"/>
</dbReference>
<comment type="pathway">
    <text evidence="2">Carbohydrate degradation; pentose phosphate pathway; D-ribose 5-phosphate from D-ribulose 5-phosphate (non-oxidative stage): step 1/1.</text>
</comment>
<evidence type="ECO:0000256" key="6">
    <source>
        <dbReference type="ARBA" id="ARBA00029734"/>
    </source>
</evidence>
<comment type="catalytic activity">
    <reaction evidence="1">
        <text>aldehydo-D-ribose 5-phosphate = D-ribulose 5-phosphate</text>
        <dbReference type="Rhea" id="RHEA:14657"/>
        <dbReference type="ChEBI" id="CHEBI:58121"/>
        <dbReference type="ChEBI" id="CHEBI:58273"/>
        <dbReference type="EC" id="5.3.1.6"/>
    </reaction>
</comment>
<dbReference type="FunFam" id="3.30.70.260:FF:000018">
    <property type="entry name" value="Ribose-5-phosphate isomerase A"/>
    <property type="match status" value="1"/>
</dbReference>
<dbReference type="EMBL" id="GACK01002665">
    <property type="protein sequence ID" value="JAA62369.1"/>
    <property type="molecule type" value="mRNA"/>
</dbReference>
<dbReference type="InterPro" id="IPR004788">
    <property type="entry name" value="Ribose5P_isomerase_type_A"/>
</dbReference>
<dbReference type="PANTHER" id="PTHR11934:SF0">
    <property type="entry name" value="RIBOSE-5-PHOSPHATE ISOMERASE"/>
    <property type="match status" value="1"/>
</dbReference>
<dbReference type="Gene3D" id="3.40.50.1360">
    <property type="match status" value="1"/>
</dbReference>
<dbReference type="GO" id="GO:0005737">
    <property type="term" value="C:cytoplasm"/>
    <property type="evidence" value="ECO:0007669"/>
    <property type="project" value="TreeGrafter"/>
</dbReference>
<dbReference type="HAMAP" id="MF_00170">
    <property type="entry name" value="Rib_5P_isom_A"/>
    <property type="match status" value="1"/>
</dbReference>
<dbReference type="InterPro" id="IPR020672">
    <property type="entry name" value="Ribose5P_isomerase_typA_subgr"/>
</dbReference>
<dbReference type="FunFam" id="3.40.50.1360:FF:000001">
    <property type="entry name" value="Ribose-5-phosphate isomerase A"/>
    <property type="match status" value="1"/>
</dbReference>
<dbReference type="InterPro" id="IPR037171">
    <property type="entry name" value="NagB/RpiA_transferase-like"/>
</dbReference>
<dbReference type="GO" id="GO:0004751">
    <property type="term" value="F:ribose-5-phosphate isomerase activity"/>
    <property type="evidence" value="ECO:0007669"/>
    <property type="project" value="UniProtKB-EC"/>
</dbReference>
<evidence type="ECO:0000256" key="3">
    <source>
        <dbReference type="ARBA" id="ARBA00008088"/>
    </source>
</evidence>
<proteinExistence type="evidence at transcript level"/>
<dbReference type="Gene3D" id="3.30.70.260">
    <property type="match status" value="1"/>
</dbReference>
<dbReference type="PANTHER" id="PTHR11934">
    <property type="entry name" value="RIBOSE-5-PHOSPHATE ISOMERASE"/>
    <property type="match status" value="1"/>
</dbReference>
<dbReference type="GO" id="GO:0006014">
    <property type="term" value="P:D-ribose metabolic process"/>
    <property type="evidence" value="ECO:0007669"/>
    <property type="project" value="TreeGrafter"/>
</dbReference>
<dbReference type="SUPFAM" id="SSF100950">
    <property type="entry name" value="NagB/RpiA/CoA transferase-like"/>
    <property type="match status" value="1"/>
</dbReference>
<keyword evidence="5 7" id="KW-0413">Isomerase</keyword>
<feature type="non-terminal residue" evidence="7">
    <location>
        <position position="1"/>
    </location>
</feature>
<protein>
    <recommendedName>
        <fullName evidence="4">ribose-5-phosphate isomerase</fullName>
        <ecNumber evidence="4">5.3.1.6</ecNumber>
    </recommendedName>
    <alternativeName>
        <fullName evidence="6">Phosphoriboisomerase</fullName>
    </alternativeName>
</protein>
<dbReference type="AlphaFoldDB" id="L7MGQ7"/>
<accession>L7MGQ7</accession>
<evidence type="ECO:0000313" key="7">
    <source>
        <dbReference type="EMBL" id="JAA62369.1"/>
    </source>
</evidence>
<dbReference type="Pfam" id="PF06026">
    <property type="entry name" value="Rib_5-P_isom_A"/>
    <property type="match status" value="1"/>
</dbReference>
<evidence type="ECO:0000256" key="4">
    <source>
        <dbReference type="ARBA" id="ARBA00011959"/>
    </source>
</evidence>
<reference evidence="7" key="1">
    <citation type="submission" date="2012-11" db="EMBL/GenBank/DDBJ databases">
        <authorList>
            <person name="Lucero-Rivera Y.E."/>
            <person name="Tovar-Ramirez D."/>
        </authorList>
    </citation>
    <scope>NUCLEOTIDE SEQUENCE</scope>
    <source>
        <tissue evidence="7">Salivary gland</tissue>
    </source>
</reference>
<dbReference type="EC" id="5.3.1.6" evidence="4"/>
<evidence type="ECO:0000256" key="5">
    <source>
        <dbReference type="ARBA" id="ARBA00023235"/>
    </source>
</evidence>
<dbReference type="GO" id="GO:0009052">
    <property type="term" value="P:pentose-phosphate shunt, non-oxidative branch"/>
    <property type="evidence" value="ECO:0007669"/>
    <property type="project" value="InterPro"/>
</dbReference>
<name>L7MGQ7_RHIPC</name>
<dbReference type="UniPathway" id="UPA00115">
    <property type="reaction ID" value="UER00412"/>
</dbReference>